<evidence type="ECO:0000313" key="1">
    <source>
        <dbReference type="EMBL" id="MBX50843.1"/>
    </source>
</evidence>
<name>A0A2P2P873_RHIMU</name>
<proteinExistence type="predicted"/>
<sequence length="37" mass="4274">MVTLRQFGLPDKIGRRSSTKCSIHASQFADLKRFQLH</sequence>
<dbReference type="AlphaFoldDB" id="A0A2P2P873"/>
<reference evidence="1" key="1">
    <citation type="submission" date="2018-02" db="EMBL/GenBank/DDBJ databases">
        <title>Rhizophora mucronata_Transcriptome.</title>
        <authorList>
            <person name="Meera S.P."/>
            <person name="Sreeshan A."/>
            <person name="Augustine A."/>
        </authorList>
    </citation>
    <scope>NUCLEOTIDE SEQUENCE</scope>
    <source>
        <tissue evidence="1">Leaf</tissue>
    </source>
</reference>
<protein>
    <submittedName>
        <fullName evidence="1">Uncharacterized protein</fullName>
    </submittedName>
</protein>
<accession>A0A2P2P873</accession>
<dbReference type="EMBL" id="GGEC01070359">
    <property type="protein sequence ID" value="MBX50843.1"/>
    <property type="molecule type" value="Transcribed_RNA"/>
</dbReference>
<organism evidence="1">
    <name type="scientific">Rhizophora mucronata</name>
    <name type="common">Asiatic mangrove</name>
    <dbReference type="NCBI Taxonomy" id="61149"/>
    <lineage>
        <taxon>Eukaryota</taxon>
        <taxon>Viridiplantae</taxon>
        <taxon>Streptophyta</taxon>
        <taxon>Embryophyta</taxon>
        <taxon>Tracheophyta</taxon>
        <taxon>Spermatophyta</taxon>
        <taxon>Magnoliopsida</taxon>
        <taxon>eudicotyledons</taxon>
        <taxon>Gunneridae</taxon>
        <taxon>Pentapetalae</taxon>
        <taxon>rosids</taxon>
        <taxon>fabids</taxon>
        <taxon>Malpighiales</taxon>
        <taxon>Rhizophoraceae</taxon>
        <taxon>Rhizophora</taxon>
    </lineage>
</organism>